<evidence type="ECO:0000313" key="2">
    <source>
        <dbReference type="Proteomes" id="UP001233999"/>
    </source>
</evidence>
<name>A0AAD7ZEQ8_DIPPU</name>
<accession>A0AAD7ZEQ8</accession>
<dbReference type="EMBL" id="JASPKZ010008612">
    <property type="protein sequence ID" value="KAJ9579198.1"/>
    <property type="molecule type" value="Genomic_DNA"/>
</dbReference>
<organism evidence="1 2">
    <name type="scientific">Diploptera punctata</name>
    <name type="common">Pacific beetle cockroach</name>
    <dbReference type="NCBI Taxonomy" id="6984"/>
    <lineage>
        <taxon>Eukaryota</taxon>
        <taxon>Metazoa</taxon>
        <taxon>Ecdysozoa</taxon>
        <taxon>Arthropoda</taxon>
        <taxon>Hexapoda</taxon>
        <taxon>Insecta</taxon>
        <taxon>Pterygota</taxon>
        <taxon>Neoptera</taxon>
        <taxon>Polyneoptera</taxon>
        <taxon>Dictyoptera</taxon>
        <taxon>Blattodea</taxon>
        <taxon>Blaberoidea</taxon>
        <taxon>Blaberidae</taxon>
        <taxon>Diplopterinae</taxon>
        <taxon>Diploptera</taxon>
    </lineage>
</organism>
<reference evidence="1" key="1">
    <citation type="journal article" date="2023" name="IScience">
        <title>Live-bearing cockroach genome reveals convergent evolutionary mechanisms linked to viviparity in insects and beyond.</title>
        <authorList>
            <person name="Fouks B."/>
            <person name="Harrison M.C."/>
            <person name="Mikhailova A.A."/>
            <person name="Marchal E."/>
            <person name="English S."/>
            <person name="Carruthers M."/>
            <person name="Jennings E.C."/>
            <person name="Chiamaka E.L."/>
            <person name="Frigard R.A."/>
            <person name="Pippel M."/>
            <person name="Attardo G.M."/>
            <person name="Benoit J.B."/>
            <person name="Bornberg-Bauer E."/>
            <person name="Tobe S.S."/>
        </authorList>
    </citation>
    <scope>NUCLEOTIDE SEQUENCE</scope>
    <source>
        <strain evidence="1">Stay&amp;Tobe</strain>
    </source>
</reference>
<reference evidence="1" key="2">
    <citation type="submission" date="2023-05" db="EMBL/GenBank/DDBJ databases">
        <authorList>
            <person name="Fouks B."/>
        </authorList>
    </citation>
    <scope>NUCLEOTIDE SEQUENCE</scope>
    <source>
        <strain evidence="1">Stay&amp;Tobe</strain>
        <tissue evidence="1">Testes</tissue>
    </source>
</reference>
<protein>
    <submittedName>
        <fullName evidence="1">Uncharacterized protein</fullName>
    </submittedName>
</protein>
<sequence>AKRTFNLEFNRVNEDWKLINYQWLPTAGELSKSLGEQIPIEKLDTFDLDQSLKDTYKYLQKFAVGVEQVVWDQEEHNGPFKDQFQDIEFKLRATLCEIQTAMLERSVIPHVDITRDIMDDQIRHIGNSSHRNLRDW</sequence>
<evidence type="ECO:0000313" key="1">
    <source>
        <dbReference type="EMBL" id="KAJ9579198.1"/>
    </source>
</evidence>
<comment type="caution">
    <text evidence="1">The sequence shown here is derived from an EMBL/GenBank/DDBJ whole genome shotgun (WGS) entry which is preliminary data.</text>
</comment>
<keyword evidence="2" id="KW-1185">Reference proteome</keyword>
<gene>
    <name evidence="1" type="ORF">L9F63_024694</name>
</gene>
<proteinExistence type="predicted"/>
<feature type="non-terminal residue" evidence="1">
    <location>
        <position position="1"/>
    </location>
</feature>
<dbReference type="Proteomes" id="UP001233999">
    <property type="component" value="Unassembled WGS sequence"/>
</dbReference>
<feature type="non-terminal residue" evidence="1">
    <location>
        <position position="136"/>
    </location>
</feature>
<dbReference type="AlphaFoldDB" id="A0AAD7ZEQ8"/>